<evidence type="ECO:0000313" key="7">
    <source>
        <dbReference type="EMBL" id="KLJ12644.1"/>
    </source>
</evidence>
<keyword evidence="1" id="KW-0677">Repeat</keyword>
<dbReference type="InterPro" id="IPR017946">
    <property type="entry name" value="PLC-like_Pdiesterase_TIM-brl"/>
</dbReference>
<accession>A0A0H1BMA2</accession>
<sequence length="1096" mass="121215">MFSPTHFSCLRQSFVHGLSVQSTVIASGQPTDSSSTLYRLQARGASAVLVHTDDTAKLSYWSTTGTLDLPEYAVSFLNYKALKKLIKQLSATPTIPAQSSSVDPTPELLDPQAALRANKDVFFFRVFTLRLKTLLDKKRLIQSKKWVTHSKAPANFVTLFEGFQQFDGDLNKLQQFVEVNETAVSKILKKWDKTSKSRTKELYLHRAVEVQPCFNREVLRDLSDRATTARLELEAWAEGENIQFDTSRLADRIVAEEDDSDLQILQTAAAGNFQTLREWVAKLQSSPDGADRLTRMFLAAINEYPDEVLALLLGTGLVDVNAEDDINERNCLHEAAISGRLFVLKAGLERGVDVARSDVYGRIPLHYACMHGRVEMVKPLLDAGISTIDAMDHDNFTPLVHSIIRDQLPCVEQLLSHNARINPASESDHIPLNLACQHASLPIINILLERNAELLPDAEGLYPQHLVARSCRAPEVLLVLKNHGADLDQKDKLYQWTPIFHAASEGCVGCLRTLLECGVNPDVLDEKGLSAMYYAAWEGHLECMILLWSRRAGSKPPRTPLDILNGPRFRDSGSMTSPLLAEKSGGLTAGDSGDGIPLLSLPPPIIPLRRYGHNFLDTKTFIQIYFEQSPSSEPIVFYQAGRYAAARLTISSKTSDLIPRNVMLPIQDDSRLISFQIDRLDTFALEFEIFPTFGSKVIAKTVALPDVFIGGRLSEGTCALPLFDPRLRAIGEIRFKFQAIKPYHGDPLEITHFATYWKATSTLDSDHNGLVTGSSLSGDYVQVFVQLTKDGVPVLYPEFTVNHHGIDIPICRLSFEQFRAIHAEYLAQTSSEDAALLKSLEDMTVDDMAQAHRLLATSFLSLKEVLEHLPTYIHVDLCILYPSPAEEAKLGLGPLADINTVADAILTEVFTHARASKETNPDFMRSVVFTSYNPNICIALNWKQPNYPVLLCNDLGQIRDLTQDVSSLPVIRSSGRSSMSIKESARIAQSNNFMGLMCRSSLLNVMPSLVESIKELGLVLVADTSDEILDKTRFGISSGKFSGRDRDHEQQGGAGAGVGVGIGVGVSAEWAYKMPEGVNGVMRGNGVLRFNDTIDM</sequence>
<dbReference type="SUPFAM" id="SSF51695">
    <property type="entry name" value="PLC-like phosphodiesterases"/>
    <property type="match status" value="1"/>
</dbReference>
<dbReference type="GO" id="GO:0046475">
    <property type="term" value="P:glycerophospholipid catabolic process"/>
    <property type="evidence" value="ECO:0007669"/>
    <property type="project" value="TreeGrafter"/>
</dbReference>
<organism evidence="7 8">
    <name type="scientific">Blastomyces silverae</name>
    <dbReference type="NCBI Taxonomy" id="2060906"/>
    <lineage>
        <taxon>Eukaryota</taxon>
        <taxon>Fungi</taxon>
        <taxon>Dikarya</taxon>
        <taxon>Ascomycota</taxon>
        <taxon>Pezizomycotina</taxon>
        <taxon>Eurotiomycetes</taxon>
        <taxon>Eurotiomycetidae</taxon>
        <taxon>Onygenales</taxon>
        <taxon>Ajellomycetaceae</taxon>
        <taxon>Blastomyces</taxon>
    </lineage>
</organism>
<dbReference type="Pfam" id="PF25329">
    <property type="entry name" value="C2_GDE1"/>
    <property type="match status" value="1"/>
</dbReference>
<keyword evidence="8" id="KW-1185">Reference proteome</keyword>
<dbReference type="Pfam" id="PF03105">
    <property type="entry name" value="SPX"/>
    <property type="match status" value="1"/>
</dbReference>
<reference evidence="8" key="1">
    <citation type="journal article" date="2015" name="PLoS Genet.">
        <title>The dynamic genome and transcriptome of the human fungal pathogen Blastomyces and close relative Emmonsia.</title>
        <authorList>
            <person name="Munoz J.F."/>
            <person name="Gauthier G.M."/>
            <person name="Desjardins C.A."/>
            <person name="Gallo J.E."/>
            <person name="Holder J."/>
            <person name="Sullivan T.D."/>
            <person name="Marty A.J."/>
            <person name="Carmen J.C."/>
            <person name="Chen Z."/>
            <person name="Ding L."/>
            <person name="Gujja S."/>
            <person name="Magrini V."/>
            <person name="Misas E."/>
            <person name="Mitreva M."/>
            <person name="Priest M."/>
            <person name="Saif S."/>
            <person name="Whiston E.A."/>
            <person name="Young S."/>
            <person name="Zeng Q."/>
            <person name="Goldman W.E."/>
            <person name="Mardis E.R."/>
            <person name="Taylor J.W."/>
            <person name="McEwen J.G."/>
            <person name="Clay O.K."/>
            <person name="Klein B.S."/>
            <person name="Cuomo C.A."/>
        </authorList>
    </citation>
    <scope>NUCLEOTIDE SEQUENCE [LARGE SCALE GENOMIC DNA]</scope>
    <source>
        <strain evidence="8">UAMH 139</strain>
    </source>
</reference>
<keyword evidence="3 4" id="KW-0040">ANK repeat</keyword>
<dbReference type="PROSITE" id="PS50297">
    <property type="entry name" value="ANK_REP_REGION"/>
    <property type="match status" value="1"/>
</dbReference>
<evidence type="ECO:0000256" key="4">
    <source>
        <dbReference type="PROSITE-ProRule" id="PRU00023"/>
    </source>
</evidence>
<dbReference type="CDD" id="cd14483">
    <property type="entry name" value="SPX_PHO81_NUC-2_like"/>
    <property type="match status" value="1"/>
</dbReference>
<keyword evidence="2" id="KW-0378">Hydrolase</keyword>
<dbReference type="InterPro" id="IPR036770">
    <property type="entry name" value="Ankyrin_rpt-contain_sf"/>
</dbReference>
<feature type="domain" description="GP-PDE" evidence="6">
    <location>
        <begin position="750"/>
        <end position="1056"/>
    </location>
</feature>
<dbReference type="PANTHER" id="PTHR22958:SF23">
    <property type="entry name" value="DEPENDENT KINASE INHIBITOR PHO81, PUTATIVE (AFU_ORTHOLOGUE AFUA_4G06020)-RELATED"/>
    <property type="match status" value="1"/>
</dbReference>
<dbReference type="OrthoDB" id="1577640at2759"/>
<dbReference type="STRING" id="2060906.A0A0H1BMA2"/>
<dbReference type="Pfam" id="PF12796">
    <property type="entry name" value="Ank_2"/>
    <property type="match status" value="3"/>
</dbReference>
<protein>
    <submittedName>
        <fullName evidence="7">CDK inhibitor PHO81</fullName>
    </submittedName>
</protein>
<dbReference type="PROSITE" id="PS51382">
    <property type="entry name" value="SPX"/>
    <property type="match status" value="1"/>
</dbReference>
<evidence type="ECO:0000256" key="3">
    <source>
        <dbReference type="ARBA" id="ARBA00023043"/>
    </source>
</evidence>
<dbReference type="AlphaFoldDB" id="A0A0H1BMA2"/>
<dbReference type="PANTHER" id="PTHR22958">
    <property type="entry name" value="GLYCEROPHOSPHORYL DIESTER PHOSPHODIESTERASE"/>
    <property type="match status" value="1"/>
</dbReference>
<dbReference type="InterPro" id="IPR004331">
    <property type="entry name" value="SPX_dom"/>
</dbReference>
<proteinExistence type="predicted"/>
<dbReference type="InterPro" id="IPR002110">
    <property type="entry name" value="Ankyrin_rpt"/>
</dbReference>
<dbReference type="GO" id="GO:0047389">
    <property type="term" value="F:glycerophosphocholine phosphodiesterase activity"/>
    <property type="evidence" value="ECO:0007669"/>
    <property type="project" value="TreeGrafter"/>
</dbReference>
<dbReference type="SMART" id="SM00248">
    <property type="entry name" value="ANK"/>
    <property type="match status" value="8"/>
</dbReference>
<dbReference type="InterPro" id="IPR030395">
    <property type="entry name" value="GP_PDE_dom"/>
</dbReference>
<evidence type="ECO:0000256" key="1">
    <source>
        <dbReference type="ARBA" id="ARBA00022737"/>
    </source>
</evidence>
<evidence type="ECO:0000313" key="8">
    <source>
        <dbReference type="Proteomes" id="UP000053573"/>
    </source>
</evidence>
<name>A0A0H1BMA2_9EURO</name>
<evidence type="ECO:0000259" key="6">
    <source>
        <dbReference type="PROSITE" id="PS51704"/>
    </source>
</evidence>
<evidence type="ECO:0000256" key="2">
    <source>
        <dbReference type="ARBA" id="ARBA00022801"/>
    </source>
</evidence>
<gene>
    <name evidence="7" type="ORF">EMPG_12317</name>
</gene>
<feature type="domain" description="SPX" evidence="5">
    <location>
        <begin position="56"/>
        <end position="205"/>
    </location>
</feature>
<dbReference type="Pfam" id="PF03009">
    <property type="entry name" value="GDPD"/>
    <property type="match status" value="1"/>
</dbReference>
<dbReference type="PROSITE" id="PS51704">
    <property type="entry name" value="GP_PDE"/>
    <property type="match status" value="1"/>
</dbReference>
<dbReference type="PROSITE" id="PS50088">
    <property type="entry name" value="ANK_REPEAT"/>
    <property type="match status" value="2"/>
</dbReference>
<dbReference type="Gene3D" id="1.25.40.20">
    <property type="entry name" value="Ankyrin repeat-containing domain"/>
    <property type="match status" value="1"/>
</dbReference>
<dbReference type="Gene3D" id="3.20.20.190">
    <property type="entry name" value="Phosphatidylinositol (PI) phosphodiesterase"/>
    <property type="match status" value="1"/>
</dbReference>
<feature type="repeat" description="ANK" evidence="4">
    <location>
        <begin position="360"/>
        <end position="384"/>
    </location>
</feature>
<dbReference type="CDD" id="cd08578">
    <property type="entry name" value="GDPD_NUC-2_fungi"/>
    <property type="match status" value="1"/>
</dbReference>
<dbReference type="SUPFAM" id="SSF48403">
    <property type="entry name" value="Ankyrin repeat"/>
    <property type="match status" value="1"/>
</dbReference>
<feature type="repeat" description="ANK" evidence="4">
    <location>
        <begin position="459"/>
        <end position="492"/>
    </location>
</feature>
<dbReference type="InterPro" id="IPR051578">
    <property type="entry name" value="GDPD"/>
</dbReference>
<dbReference type="InterPro" id="IPR057506">
    <property type="entry name" value="C2_GPCPD1"/>
</dbReference>
<dbReference type="Proteomes" id="UP000053573">
    <property type="component" value="Unassembled WGS sequence"/>
</dbReference>
<comment type="caution">
    <text evidence="7">The sequence shown here is derived from an EMBL/GenBank/DDBJ whole genome shotgun (WGS) entry which is preliminary data.</text>
</comment>
<dbReference type="EMBL" id="LDEV01000762">
    <property type="protein sequence ID" value="KLJ12644.1"/>
    <property type="molecule type" value="Genomic_DNA"/>
</dbReference>
<evidence type="ECO:0000259" key="5">
    <source>
        <dbReference type="PROSITE" id="PS51382"/>
    </source>
</evidence>